<evidence type="ECO:0000313" key="3">
    <source>
        <dbReference type="Proteomes" id="UP000001312"/>
    </source>
</evidence>
<dbReference type="HOGENOM" id="CLU_3125931_0_0_1"/>
<dbReference type="GeneID" id="5490572"/>
<feature type="region of interest" description="Disordered" evidence="1">
    <location>
        <begin position="1"/>
        <end position="20"/>
    </location>
</feature>
<dbReference type="InParanoid" id="A7EG66"/>
<evidence type="ECO:0000256" key="1">
    <source>
        <dbReference type="SAM" id="MobiDB-lite"/>
    </source>
</evidence>
<dbReference type="EMBL" id="CH476625">
    <property type="protein sequence ID" value="EDO01832.1"/>
    <property type="molecule type" value="Genomic_DNA"/>
</dbReference>
<reference evidence="3" key="1">
    <citation type="journal article" date="2011" name="PLoS Genet.">
        <title>Genomic analysis of the necrotrophic fungal pathogens Sclerotinia sclerotiorum and Botrytis cinerea.</title>
        <authorList>
            <person name="Amselem J."/>
            <person name="Cuomo C.A."/>
            <person name="van Kan J.A."/>
            <person name="Viaud M."/>
            <person name="Benito E.P."/>
            <person name="Couloux A."/>
            <person name="Coutinho P.M."/>
            <person name="de Vries R.P."/>
            <person name="Dyer P.S."/>
            <person name="Fillinger S."/>
            <person name="Fournier E."/>
            <person name="Gout L."/>
            <person name="Hahn M."/>
            <person name="Kohn L."/>
            <person name="Lapalu N."/>
            <person name="Plummer K.M."/>
            <person name="Pradier J.M."/>
            <person name="Quevillon E."/>
            <person name="Sharon A."/>
            <person name="Simon A."/>
            <person name="ten Have A."/>
            <person name="Tudzynski B."/>
            <person name="Tudzynski P."/>
            <person name="Wincker P."/>
            <person name="Andrew M."/>
            <person name="Anthouard V."/>
            <person name="Beever R.E."/>
            <person name="Beffa R."/>
            <person name="Benoit I."/>
            <person name="Bouzid O."/>
            <person name="Brault B."/>
            <person name="Chen Z."/>
            <person name="Choquer M."/>
            <person name="Collemare J."/>
            <person name="Cotton P."/>
            <person name="Danchin E.G."/>
            <person name="Da Silva C."/>
            <person name="Gautier A."/>
            <person name="Giraud C."/>
            <person name="Giraud T."/>
            <person name="Gonzalez C."/>
            <person name="Grossetete S."/>
            <person name="Guldener U."/>
            <person name="Henrissat B."/>
            <person name="Howlett B.J."/>
            <person name="Kodira C."/>
            <person name="Kretschmer M."/>
            <person name="Lappartient A."/>
            <person name="Leroch M."/>
            <person name="Levis C."/>
            <person name="Mauceli E."/>
            <person name="Neuveglise C."/>
            <person name="Oeser B."/>
            <person name="Pearson M."/>
            <person name="Poulain J."/>
            <person name="Poussereau N."/>
            <person name="Quesneville H."/>
            <person name="Rascle C."/>
            <person name="Schumacher J."/>
            <person name="Segurens B."/>
            <person name="Sexton A."/>
            <person name="Silva E."/>
            <person name="Sirven C."/>
            <person name="Soanes D.M."/>
            <person name="Talbot N.J."/>
            <person name="Templeton M."/>
            <person name="Yandava C."/>
            <person name="Yarden O."/>
            <person name="Zeng Q."/>
            <person name="Rollins J.A."/>
            <person name="Lebrun M.H."/>
            <person name="Dickman M."/>
        </authorList>
    </citation>
    <scope>NUCLEOTIDE SEQUENCE [LARGE SCALE GENOMIC DNA]</scope>
    <source>
        <strain evidence="3">ATCC 18683 / 1980 / Ss-1</strain>
    </source>
</reference>
<organism evidence="2 3">
    <name type="scientific">Sclerotinia sclerotiorum (strain ATCC 18683 / 1980 / Ss-1)</name>
    <name type="common">White mold</name>
    <name type="synonym">Whetzelinia sclerotiorum</name>
    <dbReference type="NCBI Taxonomy" id="665079"/>
    <lineage>
        <taxon>Eukaryota</taxon>
        <taxon>Fungi</taxon>
        <taxon>Dikarya</taxon>
        <taxon>Ascomycota</taxon>
        <taxon>Pezizomycotina</taxon>
        <taxon>Leotiomycetes</taxon>
        <taxon>Helotiales</taxon>
        <taxon>Sclerotiniaceae</taxon>
        <taxon>Sclerotinia</taxon>
    </lineage>
</organism>
<keyword evidence="3" id="KW-1185">Reference proteome</keyword>
<name>A7EG66_SCLS1</name>
<dbReference type="Proteomes" id="UP000001312">
    <property type="component" value="Unassembled WGS sequence"/>
</dbReference>
<dbReference type="RefSeq" id="XP_001594500.1">
    <property type="nucleotide sequence ID" value="XM_001594450.1"/>
</dbReference>
<dbReference type="KEGG" id="ssl:SS1G_04307"/>
<dbReference type="AlphaFoldDB" id="A7EG66"/>
<protein>
    <submittedName>
        <fullName evidence="2">Uncharacterized protein</fullName>
    </submittedName>
</protein>
<sequence length="50" mass="5412">MGARKRSFPSPYEATQRASLPDSQLQTAMAYNASAFVLGGEFTSVWPSSN</sequence>
<evidence type="ECO:0000313" key="2">
    <source>
        <dbReference type="EMBL" id="EDO01832.1"/>
    </source>
</evidence>
<proteinExistence type="predicted"/>
<accession>A7EG66</accession>
<gene>
    <name evidence="2" type="ORF">SS1G_04307</name>
</gene>